<keyword evidence="1" id="KW-1133">Transmembrane helix</keyword>
<evidence type="ECO:0000313" key="2">
    <source>
        <dbReference type="EMBL" id="KRL95089.1"/>
    </source>
</evidence>
<evidence type="ECO:0000313" key="3">
    <source>
        <dbReference type="Proteomes" id="UP000051084"/>
    </source>
</evidence>
<sequence>MTIETANSFKGRLFYLGVSILINCFFNALTVATNMGSAIWTASAVNLAQALNIPLGTTLFLEGVVVALANLLLLGEFDYFRLGRNLMFIIPFSYCLAGFEHLFVWIGVPNFPLWARFLLDFIGLVGVAQAVSIYQRANLIIHPNDDLPYILRFRFMKGSPVWSQWASNVPPILIILICWIITKKLSVINIGTIINIAFQGALIGWGDTHIFPKLHHHLEFKTTKINP</sequence>
<dbReference type="AlphaFoldDB" id="A0A0R1UPB2"/>
<feature type="transmembrane region" description="Helical" evidence="1">
    <location>
        <begin position="86"/>
        <end position="108"/>
    </location>
</feature>
<name>A0A0R1UPB2_9LACO</name>
<feature type="transmembrane region" description="Helical" evidence="1">
    <location>
        <begin position="53"/>
        <end position="74"/>
    </location>
</feature>
<dbReference type="Pfam" id="PF19700">
    <property type="entry name" value="DUF6198"/>
    <property type="match status" value="1"/>
</dbReference>
<evidence type="ECO:0000256" key="1">
    <source>
        <dbReference type="SAM" id="Phobius"/>
    </source>
</evidence>
<comment type="caution">
    <text evidence="2">The sequence shown here is derived from an EMBL/GenBank/DDBJ whole genome shotgun (WGS) entry which is preliminary data.</text>
</comment>
<proteinExistence type="predicted"/>
<feature type="transmembrane region" description="Helical" evidence="1">
    <location>
        <begin position="161"/>
        <end position="182"/>
    </location>
</feature>
<dbReference type="PATRIC" id="fig|1423742.4.peg.1180"/>
<reference evidence="2 3" key="1">
    <citation type="journal article" date="2015" name="Genome Announc.">
        <title>Expanding the biotechnology potential of lactobacilli through comparative genomics of 213 strains and associated genera.</title>
        <authorList>
            <person name="Sun Z."/>
            <person name="Harris H.M."/>
            <person name="McCann A."/>
            <person name="Guo C."/>
            <person name="Argimon S."/>
            <person name="Zhang W."/>
            <person name="Yang X."/>
            <person name="Jeffery I.B."/>
            <person name="Cooney J.C."/>
            <person name="Kagawa T.F."/>
            <person name="Liu W."/>
            <person name="Song Y."/>
            <person name="Salvetti E."/>
            <person name="Wrobel A."/>
            <person name="Rasinkangas P."/>
            <person name="Parkhill J."/>
            <person name="Rea M.C."/>
            <person name="O'Sullivan O."/>
            <person name="Ritari J."/>
            <person name="Douillard F.P."/>
            <person name="Paul Ross R."/>
            <person name="Yang R."/>
            <person name="Briner A.E."/>
            <person name="Felis G.E."/>
            <person name="de Vos W.M."/>
            <person name="Barrangou R."/>
            <person name="Klaenhammer T.R."/>
            <person name="Caufield P.W."/>
            <person name="Cui Y."/>
            <person name="Zhang H."/>
            <person name="O'Toole P.W."/>
        </authorList>
    </citation>
    <scope>NUCLEOTIDE SEQUENCE [LARGE SCALE GENOMIC DNA]</scope>
    <source>
        <strain evidence="2 3">DSM 18793</strain>
    </source>
</reference>
<gene>
    <name evidence="2" type="ORF">FC21_GL001137</name>
</gene>
<dbReference type="InterPro" id="IPR038750">
    <property type="entry name" value="YczE/YyaS-like"/>
</dbReference>
<keyword evidence="1" id="KW-0472">Membrane</keyword>
<dbReference type="STRING" id="417373.GCA_001570685_00110"/>
<dbReference type="EMBL" id="AZGC01000026">
    <property type="protein sequence ID" value="KRL95089.1"/>
    <property type="molecule type" value="Genomic_DNA"/>
</dbReference>
<keyword evidence="1" id="KW-0812">Transmembrane</keyword>
<organism evidence="2 3">
    <name type="scientific">Limosilactobacillus equigenerosi DSM 18793 = JCM 14505</name>
    <dbReference type="NCBI Taxonomy" id="1423742"/>
    <lineage>
        <taxon>Bacteria</taxon>
        <taxon>Bacillati</taxon>
        <taxon>Bacillota</taxon>
        <taxon>Bacilli</taxon>
        <taxon>Lactobacillales</taxon>
        <taxon>Lactobacillaceae</taxon>
        <taxon>Limosilactobacillus</taxon>
    </lineage>
</organism>
<dbReference type="RefSeq" id="WP_056995549.1">
    <property type="nucleotide sequence ID" value="NZ_AZGC01000026.1"/>
</dbReference>
<feature type="transmembrane region" description="Helical" evidence="1">
    <location>
        <begin position="188"/>
        <end position="206"/>
    </location>
</feature>
<accession>A0A0R1UPB2</accession>
<evidence type="ECO:0008006" key="4">
    <source>
        <dbReference type="Google" id="ProtNLM"/>
    </source>
</evidence>
<feature type="transmembrane region" description="Helical" evidence="1">
    <location>
        <begin position="12"/>
        <end position="33"/>
    </location>
</feature>
<keyword evidence="3" id="KW-1185">Reference proteome</keyword>
<dbReference type="Proteomes" id="UP000051084">
    <property type="component" value="Unassembled WGS sequence"/>
</dbReference>
<protein>
    <recommendedName>
        <fullName evidence="4">Sugar specific permease</fullName>
    </recommendedName>
</protein>
<dbReference type="OrthoDB" id="3237813at2"/>